<organism evidence="5 6">
    <name type="scientific">Ktedonospora formicarum</name>
    <dbReference type="NCBI Taxonomy" id="2778364"/>
    <lineage>
        <taxon>Bacteria</taxon>
        <taxon>Bacillati</taxon>
        <taxon>Chloroflexota</taxon>
        <taxon>Ktedonobacteria</taxon>
        <taxon>Ktedonobacterales</taxon>
        <taxon>Ktedonobacteraceae</taxon>
        <taxon>Ktedonospora</taxon>
    </lineage>
</organism>
<dbReference type="AlphaFoldDB" id="A0A8J3IGJ7"/>
<dbReference type="PANTHER" id="PTHR43782">
    <property type="entry name" value="ARGINASE"/>
    <property type="match status" value="1"/>
</dbReference>
<keyword evidence="1" id="KW-0479">Metal-binding</keyword>
<evidence type="ECO:0000256" key="1">
    <source>
        <dbReference type="ARBA" id="ARBA00022723"/>
    </source>
</evidence>
<dbReference type="GO" id="GO:0030145">
    <property type="term" value="F:manganese ion binding"/>
    <property type="evidence" value="ECO:0007669"/>
    <property type="project" value="TreeGrafter"/>
</dbReference>
<reference evidence="5" key="1">
    <citation type="submission" date="2020-10" db="EMBL/GenBank/DDBJ databases">
        <title>Taxonomic study of unclassified bacteria belonging to the class Ktedonobacteria.</title>
        <authorList>
            <person name="Yabe S."/>
            <person name="Wang C.M."/>
            <person name="Zheng Y."/>
            <person name="Sakai Y."/>
            <person name="Cavaletti L."/>
            <person name="Monciardini P."/>
            <person name="Donadio S."/>
        </authorList>
    </citation>
    <scope>NUCLEOTIDE SEQUENCE</scope>
    <source>
        <strain evidence="5">SOSP1-1</strain>
    </source>
</reference>
<name>A0A8J3IGJ7_9CHLR</name>
<comment type="caution">
    <text evidence="5">The sequence shown here is derived from an EMBL/GenBank/DDBJ whole genome shotgun (WGS) entry which is preliminary data.</text>
</comment>
<accession>A0A8J3IGJ7</accession>
<comment type="similarity">
    <text evidence="4">Belongs to the arginase family.</text>
</comment>
<dbReference type="InterPro" id="IPR023696">
    <property type="entry name" value="Ureohydrolase_dom_sf"/>
</dbReference>
<evidence type="ECO:0000256" key="2">
    <source>
        <dbReference type="ARBA" id="ARBA00022801"/>
    </source>
</evidence>
<dbReference type="EMBL" id="BNJF01000009">
    <property type="protein sequence ID" value="GHO50769.1"/>
    <property type="molecule type" value="Genomic_DNA"/>
</dbReference>
<evidence type="ECO:0008006" key="7">
    <source>
        <dbReference type="Google" id="ProtNLM"/>
    </source>
</evidence>
<keyword evidence="2" id="KW-0378">Hydrolase</keyword>
<keyword evidence="3" id="KW-0464">Manganese</keyword>
<dbReference type="InterPro" id="IPR006035">
    <property type="entry name" value="Ureohydrolase"/>
</dbReference>
<dbReference type="Proteomes" id="UP000612362">
    <property type="component" value="Unassembled WGS sequence"/>
</dbReference>
<dbReference type="SUPFAM" id="SSF52768">
    <property type="entry name" value="Arginase/deacetylase"/>
    <property type="match status" value="1"/>
</dbReference>
<dbReference type="PROSITE" id="PS51409">
    <property type="entry name" value="ARGINASE_2"/>
    <property type="match status" value="1"/>
</dbReference>
<evidence type="ECO:0000256" key="4">
    <source>
        <dbReference type="PROSITE-ProRule" id="PRU00742"/>
    </source>
</evidence>
<evidence type="ECO:0000313" key="5">
    <source>
        <dbReference type="EMBL" id="GHO50769.1"/>
    </source>
</evidence>
<dbReference type="PANTHER" id="PTHR43782:SF3">
    <property type="entry name" value="ARGINASE"/>
    <property type="match status" value="1"/>
</dbReference>
<evidence type="ECO:0000256" key="3">
    <source>
        <dbReference type="ARBA" id="ARBA00023211"/>
    </source>
</evidence>
<dbReference type="CDD" id="cd09999">
    <property type="entry name" value="Arginase-like_1"/>
    <property type="match status" value="1"/>
</dbReference>
<dbReference type="GO" id="GO:0004053">
    <property type="term" value="F:arginase activity"/>
    <property type="evidence" value="ECO:0007669"/>
    <property type="project" value="TreeGrafter"/>
</dbReference>
<keyword evidence="6" id="KW-1185">Reference proteome</keyword>
<sequence length="198" mass="21014">MLALRRIGRYGLIFIDGHLDFRHPGNAEALGGAAGEDLALVTGRGGSTLANLEGWGPLVVDSDVVAIGFRSDDEYATEAQQIGMTTINAAHFRQKGPAHVACLAQETFKQRSIEGYWIHLDADVLDPALMPAVDTPTPGGLTIEELTLLLKLLLRTNLAIGLEVTVFDPDLDPDGKLASCLADIIIAALGSEKSLATN</sequence>
<proteinExistence type="inferred from homology"/>
<evidence type="ECO:0000313" key="6">
    <source>
        <dbReference type="Proteomes" id="UP000612362"/>
    </source>
</evidence>
<dbReference type="Pfam" id="PF00491">
    <property type="entry name" value="Arginase"/>
    <property type="match status" value="1"/>
</dbReference>
<dbReference type="GO" id="GO:0005737">
    <property type="term" value="C:cytoplasm"/>
    <property type="evidence" value="ECO:0007669"/>
    <property type="project" value="TreeGrafter"/>
</dbReference>
<dbReference type="Gene3D" id="3.40.800.10">
    <property type="entry name" value="Ureohydrolase domain"/>
    <property type="match status" value="1"/>
</dbReference>
<protein>
    <recommendedName>
        <fullName evidence="7">Arginase</fullName>
    </recommendedName>
</protein>
<gene>
    <name evidence="5" type="ORF">KSX_89320</name>
</gene>